<sequence length="60" mass="6506">MVVAEVVGGVHRVERAYVDFHLVRDDGGHLLMVDTGLPATWALFGQALRELGHRPADIAA</sequence>
<dbReference type="SUPFAM" id="SSF56281">
    <property type="entry name" value="Metallo-hydrolase/oxidoreductase"/>
    <property type="match status" value="1"/>
</dbReference>
<reference evidence="2" key="1">
    <citation type="journal article" date="2019" name="Int. J. Syst. Evol. Microbiol.">
        <title>The Global Catalogue of Microorganisms (GCM) 10K type strain sequencing project: providing services to taxonomists for standard genome sequencing and annotation.</title>
        <authorList>
            <consortium name="The Broad Institute Genomics Platform"/>
            <consortium name="The Broad Institute Genome Sequencing Center for Infectious Disease"/>
            <person name="Wu L."/>
            <person name="Ma J."/>
        </authorList>
    </citation>
    <scope>NUCLEOTIDE SEQUENCE [LARGE SCALE GENOMIC DNA]</scope>
    <source>
        <strain evidence="2">JCM 17975</strain>
    </source>
</reference>
<evidence type="ECO:0008006" key="3">
    <source>
        <dbReference type="Google" id="ProtNLM"/>
    </source>
</evidence>
<dbReference type="EMBL" id="BAABHM010000008">
    <property type="protein sequence ID" value="GAA4696259.1"/>
    <property type="molecule type" value="Genomic_DNA"/>
</dbReference>
<accession>A0ABP8WZ72</accession>
<organism evidence="1 2">
    <name type="scientific">Promicromonospora umidemergens</name>
    <dbReference type="NCBI Taxonomy" id="629679"/>
    <lineage>
        <taxon>Bacteria</taxon>
        <taxon>Bacillati</taxon>
        <taxon>Actinomycetota</taxon>
        <taxon>Actinomycetes</taxon>
        <taxon>Micrococcales</taxon>
        <taxon>Promicromonosporaceae</taxon>
        <taxon>Promicromonospora</taxon>
    </lineage>
</organism>
<protein>
    <recommendedName>
        <fullName evidence="3">Metallo-beta-lactamase superfamily protein</fullName>
    </recommendedName>
</protein>
<dbReference type="Gene3D" id="3.60.15.10">
    <property type="entry name" value="Ribonuclease Z/Hydroxyacylglutathione hydrolase-like"/>
    <property type="match status" value="1"/>
</dbReference>
<dbReference type="InterPro" id="IPR036866">
    <property type="entry name" value="RibonucZ/Hydroxyglut_hydro"/>
</dbReference>
<keyword evidence="2" id="KW-1185">Reference proteome</keyword>
<dbReference type="RefSeq" id="WP_253878243.1">
    <property type="nucleotide sequence ID" value="NZ_BAABHM010000008.1"/>
</dbReference>
<evidence type="ECO:0000313" key="1">
    <source>
        <dbReference type="EMBL" id="GAA4696259.1"/>
    </source>
</evidence>
<gene>
    <name evidence="1" type="ORF">GCM10023198_15300</name>
</gene>
<comment type="caution">
    <text evidence="1">The sequence shown here is derived from an EMBL/GenBank/DDBJ whole genome shotgun (WGS) entry which is preliminary data.</text>
</comment>
<name>A0ABP8WZ72_9MICO</name>
<dbReference type="Proteomes" id="UP001500843">
    <property type="component" value="Unassembled WGS sequence"/>
</dbReference>
<evidence type="ECO:0000313" key="2">
    <source>
        <dbReference type="Proteomes" id="UP001500843"/>
    </source>
</evidence>
<proteinExistence type="predicted"/>